<evidence type="ECO:0000313" key="2">
    <source>
        <dbReference type="Proteomes" id="UP000825935"/>
    </source>
</evidence>
<proteinExistence type="predicted"/>
<organism evidence="1 2">
    <name type="scientific">Ceratopteris richardii</name>
    <name type="common">Triangle waterfern</name>
    <dbReference type="NCBI Taxonomy" id="49495"/>
    <lineage>
        <taxon>Eukaryota</taxon>
        <taxon>Viridiplantae</taxon>
        <taxon>Streptophyta</taxon>
        <taxon>Embryophyta</taxon>
        <taxon>Tracheophyta</taxon>
        <taxon>Polypodiopsida</taxon>
        <taxon>Polypodiidae</taxon>
        <taxon>Polypodiales</taxon>
        <taxon>Pteridineae</taxon>
        <taxon>Pteridaceae</taxon>
        <taxon>Parkerioideae</taxon>
        <taxon>Ceratopteris</taxon>
    </lineage>
</organism>
<sequence length="153" mass="17623">MFFHTKLDFKEASPSCERFEKSCLVLISSFPHICFATMQKTCTSICGTVRPYRIGFLENDIENIRSSSISSLDTESSHLMSLETSFPLQKYLIVCIVQICSSNGYPLFNVDNHRILDLTYARPPETYRDNEIPLLIFFHSTYACVRMKRIVVC</sequence>
<protein>
    <submittedName>
        <fullName evidence="1">Uncharacterized protein</fullName>
    </submittedName>
</protein>
<reference evidence="1" key="1">
    <citation type="submission" date="2021-08" db="EMBL/GenBank/DDBJ databases">
        <title>WGS assembly of Ceratopteris richardii.</title>
        <authorList>
            <person name="Marchant D.B."/>
            <person name="Chen G."/>
            <person name="Jenkins J."/>
            <person name="Shu S."/>
            <person name="Leebens-Mack J."/>
            <person name="Grimwood J."/>
            <person name="Schmutz J."/>
            <person name="Soltis P."/>
            <person name="Soltis D."/>
            <person name="Chen Z.-H."/>
        </authorList>
    </citation>
    <scope>NUCLEOTIDE SEQUENCE</scope>
    <source>
        <strain evidence="1">Whitten #5841</strain>
        <tissue evidence="1">Leaf</tissue>
    </source>
</reference>
<keyword evidence="2" id="KW-1185">Reference proteome</keyword>
<name>A0A8T2V4X8_CERRI</name>
<evidence type="ECO:0000313" key="1">
    <source>
        <dbReference type="EMBL" id="KAH7442270.1"/>
    </source>
</evidence>
<dbReference type="AlphaFoldDB" id="A0A8T2V4X8"/>
<dbReference type="EMBL" id="CM035408">
    <property type="protein sequence ID" value="KAH7442270.1"/>
    <property type="molecule type" value="Genomic_DNA"/>
</dbReference>
<gene>
    <name evidence="1" type="ORF">KP509_03G079500</name>
</gene>
<dbReference type="Proteomes" id="UP000825935">
    <property type="component" value="Chromosome 3"/>
</dbReference>
<comment type="caution">
    <text evidence="1">The sequence shown here is derived from an EMBL/GenBank/DDBJ whole genome shotgun (WGS) entry which is preliminary data.</text>
</comment>
<accession>A0A8T2V4X8</accession>